<dbReference type="Proteomes" id="UP000054815">
    <property type="component" value="Unassembled WGS sequence"/>
</dbReference>
<protein>
    <submittedName>
        <fullName evidence="1">Uncharacterized protein</fullName>
    </submittedName>
</protein>
<comment type="caution">
    <text evidence="1">The sequence shown here is derived from an EMBL/GenBank/DDBJ whole genome shotgun (WGS) entry which is preliminary data.</text>
</comment>
<sequence>MRSSSTTCLGPCCHNMCISQLYLRDDSTCPFPPVLQTPVTWPGLHMQYPLSAFRAEHSCSVTVRWHCQEDILVSAVLQNQGLPDFLTTVLHASLVHQLVTPLFISRCTAAAIFAKPLINFCYYEASPRNCRSTVAQASVSHFFTGQINDDGMITNSNIGYAVYQDTQVHAVLWSL</sequence>
<dbReference type="EMBL" id="JYDU01000014">
    <property type="protein sequence ID" value="KRX99452.1"/>
    <property type="molecule type" value="Genomic_DNA"/>
</dbReference>
<dbReference type="AlphaFoldDB" id="A0A0V0YHB5"/>
<name>A0A0V0YHB5_TRIPS</name>
<organism evidence="1 2">
    <name type="scientific">Trichinella pseudospiralis</name>
    <name type="common">Parasitic roundworm</name>
    <dbReference type="NCBI Taxonomy" id="6337"/>
    <lineage>
        <taxon>Eukaryota</taxon>
        <taxon>Metazoa</taxon>
        <taxon>Ecdysozoa</taxon>
        <taxon>Nematoda</taxon>
        <taxon>Enoplea</taxon>
        <taxon>Dorylaimia</taxon>
        <taxon>Trichinellida</taxon>
        <taxon>Trichinellidae</taxon>
        <taxon>Trichinella</taxon>
    </lineage>
</organism>
<proteinExistence type="predicted"/>
<accession>A0A0V0YHB5</accession>
<gene>
    <name evidence="1" type="ORF">T4E_7031</name>
</gene>
<evidence type="ECO:0000313" key="2">
    <source>
        <dbReference type="Proteomes" id="UP000054815"/>
    </source>
</evidence>
<evidence type="ECO:0000313" key="1">
    <source>
        <dbReference type="EMBL" id="KRX99452.1"/>
    </source>
</evidence>
<reference evidence="1 2" key="1">
    <citation type="submission" date="2015-01" db="EMBL/GenBank/DDBJ databases">
        <title>Evolution of Trichinella species and genotypes.</title>
        <authorList>
            <person name="Korhonen P.K."/>
            <person name="Edoardo P."/>
            <person name="Giuseppe L.R."/>
            <person name="Gasser R.B."/>
        </authorList>
    </citation>
    <scope>NUCLEOTIDE SEQUENCE [LARGE SCALE GENOMIC DNA]</scope>
    <source>
        <strain evidence="1">ISS141</strain>
    </source>
</reference>